<feature type="transmembrane region" description="Helical" evidence="7">
    <location>
        <begin position="663"/>
        <end position="682"/>
    </location>
</feature>
<dbReference type="EMBL" id="KV417482">
    <property type="protein sequence ID" value="KZP33391.1"/>
    <property type="molecule type" value="Genomic_DNA"/>
</dbReference>
<evidence type="ECO:0000313" key="8">
    <source>
        <dbReference type="EMBL" id="KZP33391.1"/>
    </source>
</evidence>
<gene>
    <name evidence="8" type="ORF">FIBSPDRAFT_1035977</name>
</gene>
<reference evidence="8" key="1">
    <citation type="journal article" date="2016" name="Mol. Biol. Evol.">
        <title>Comparative Genomics of Early-Diverging Mushroom-Forming Fungi Provides Insights into the Origins of Lignocellulose Decay Capabilities.</title>
        <authorList>
            <person name="Nagy L.G."/>
            <person name="Riley R."/>
            <person name="Tritt A."/>
            <person name="Adam C."/>
            <person name="Daum C."/>
            <person name="Floudas D."/>
            <person name="Sun H."/>
            <person name="Yadav J.S."/>
            <person name="Pangilinan J."/>
            <person name="Larsson K.H."/>
            <person name="Matsuura K."/>
            <person name="Barry K."/>
            <person name="Labutti K."/>
            <person name="Kuo R."/>
            <person name="Ohm R.A."/>
            <person name="Bhattacharya S.S."/>
            <person name="Shirouzu T."/>
            <person name="Yoshinaga Y."/>
            <person name="Martin F.M."/>
            <person name="Grigoriev I.V."/>
            <person name="Hibbett D.S."/>
        </authorList>
    </citation>
    <scope>NUCLEOTIDE SEQUENCE [LARGE SCALE GENOMIC DNA]</scope>
    <source>
        <strain evidence="8">CBS 109695</strain>
    </source>
</reference>
<keyword evidence="3 7" id="KW-0812">Transmembrane</keyword>
<feature type="transmembrane region" description="Helical" evidence="7">
    <location>
        <begin position="694"/>
        <end position="715"/>
    </location>
</feature>
<dbReference type="PANTHER" id="PTHR23504:SF17">
    <property type="entry name" value="MAJOR FACILITATOR SUPERFAMILY (MFS) PROFILE DOMAIN-CONTAINING PROTEIN"/>
    <property type="match status" value="1"/>
</dbReference>
<keyword evidence="2" id="KW-0813">Transport</keyword>
<name>A0A166W5C3_9AGAM</name>
<dbReference type="SUPFAM" id="SSF103473">
    <property type="entry name" value="MFS general substrate transporter"/>
    <property type="match status" value="2"/>
</dbReference>
<accession>A0A166W5C3</accession>
<dbReference type="GO" id="GO:0022857">
    <property type="term" value="F:transmembrane transporter activity"/>
    <property type="evidence" value="ECO:0007669"/>
    <property type="project" value="InterPro"/>
</dbReference>
<dbReference type="PANTHER" id="PTHR23504">
    <property type="entry name" value="MAJOR FACILITATOR SUPERFAMILY DOMAIN-CONTAINING PROTEIN 10"/>
    <property type="match status" value="1"/>
</dbReference>
<comment type="subcellular location">
    <subcellularLocation>
        <location evidence="1">Membrane</location>
        <topology evidence="1">Multi-pass membrane protein</topology>
    </subcellularLocation>
</comment>
<dbReference type="Pfam" id="PF07690">
    <property type="entry name" value="MFS_1"/>
    <property type="match status" value="1"/>
</dbReference>
<organism evidence="8">
    <name type="scientific">Athelia psychrophila</name>
    <dbReference type="NCBI Taxonomy" id="1759441"/>
    <lineage>
        <taxon>Eukaryota</taxon>
        <taxon>Fungi</taxon>
        <taxon>Dikarya</taxon>
        <taxon>Basidiomycota</taxon>
        <taxon>Agaricomycotina</taxon>
        <taxon>Agaricomycetes</taxon>
        <taxon>Agaricomycetidae</taxon>
        <taxon>Atheliales</taxon>
        <taxon>Atheliaceae</taxon>
        <taxon>Athelia</taxon>
    </lineage>
</organism>
<evidence type="ECO:0000256" key="2">
    <source>
        <dbReference type="ARBA" id="ARBA00022448"/>
    </source>
</evidence>
<dbReference type="AlphaFoldDB" id="A0A166W5C3"/>
<feature type="transmembrane region" description="Helical" evidence="7">
    <location>
        <begin position="802"/>
        <end position="822"/>
    </location>
</feature>
<dbReference type="InterPro" id="IPR011701">
    <property type="entry name" value="MFS"/>
</dbReference>
<feature type="transmembrane region" description="Helical" evidence="7">
    <location>
        <begin position="144"/>
        <end position="165"/>
    </location>
</feature>
<evidence type="ECO:0000256" key="7">
    <source>
        <dbReference type="SAM" id="Phobius"/>
    </source>
</evidence>
<evidence type="ECO:0000256" key="3">
    <source>
        <dbReference type="ARBA" id="ARBA00022692"/>
    </source>
</evidence>
<dbReference type="InterPro" id="IPR036259">
    <property type="entry name" value="MFS_trans_sf"/>
</dbReference>
<feature type="region of interest" description="Disordered" evidence="6">
    <location>
        <begin position="469"/>
        <end position="548"/>
    </location>
</feature>
<dbReference type="PRINTS" id="PR01035">
    <property type="entry name" value="TCRTETA"/>
</dbReference>
<feature type="transmembrane region" description="Helical" evidence="7">
    <location>
        <begin position="238"/>
        <end position="257"/>
    </location>
</feature>
<feature type="region of interest" description="Disordered" evidence="6">
    <location>
        <begin position="1"/>
        <end position="44"/>
    </location>
</feature>
<keyword evidence="4 7" id="KW-1133">Transmembrane helix</keyword>
<protein>
    <submittedName>
        <fullName evidence="8">Major facilitator superfamily MFS-1</fullName>
    </submittedName>
</protein>
<evidence type="ECO:0000256" key="6">
    <source>
        <dbReference type="SAM" id="MobiDB-lite"/>
    </source>
</evidence>
<keyword evidence="5 7" id="KW-0472">Membrane</keyword>
<feature type="transmembrane region" description="Helical" evidence="7">
    <location>
        <begin position="769"/>
        <end position="790"/>
    </location>
</feature>
<feature type="compositionally biased region" description="Acidic residues" evidence="6">
    <location>
        <begin position="469"/>
        <end position="492"/>
    </location>
</feature>
<evidence type="ECO:0000256" key="5">
    <source>
        <dbReference type="ARBA" id="ARBA00023136"/>
    </source>
</evidence>
<dbReference type="OrthoDB" id="10262656at2759"/>
<dbReference type="Gene3D" id="1.20.1250.20">
    <property type="entry name" value="MFS general substrate transporter like domains"/>
    <property type="match status" value="2"/>
</dbReference>
<feature type="compositionally biased region" description="Polar residues" evidence="6">
    <location>
        <begin position="13"/>
        <end position="22"/>
    </location>
</feature>
<proteinExistence type="predicted"/>
<feature type="transmembrane region" description="Helical" evidence="7">
    <location>
        <begin position="108"/>
        <end position="132"/>
    </location>
</feature>
<evidence type="ECO:0000256" key="1">
    <source>
        <dbReference type="ARBA" id="ARBA00004141"/>
    </source>
</evidence>
<evidence type="ECO:0000256" key="4">
    <source>
        <dbReference type="ARBA" id="ARBA00022989"/>
    </source>
</evidence>
<feature type="transmembrane region" description="Helical" evidence="7">
    <location>
        <begin position="727"/>
        <end position="749"/>
    </location>
</feature>
<sequence>MSLHTADAPTRTYGATDNNSALDDTGGNPPSEHREPGVGGGRVYFSQSLGRKSSSISRAFSRWKRVGHEEGGGDGGDAEVTSEQAPIPSALEHKGEPPTTPLPKLSMIVLSIAMLGEFLSANVPTPFILFMVKGFGEAKDEAEVAFWTGILVAAFFLTQFATSLLWATIAEKYGQRVVLFTSLLGSAVSVLLFGACSSLSGAITVRLLQGIFAGAVGVSRSSVIVLTDPSNEGRAYAILGFCWGLGGIVGPIIGGSFETPASKKWLGSFGQLSFFSSYPYILPCAIAASVTLTGSILSLFLARDGGPREGIVGLHPEKIENDDWVIPEEDTFNPSADIIEEQVPHAVIGSPKKAVSKRFSGYLSTLGGDLVDGTSQHAATPVAQPLSVPFTYTYSRNSRTEGVPFTHTYSRASRYTEGSARGYAGRPQSAVDRASLNFGERLLMANENAVTNIADLWVAAAISADNEDLFESGSEDDSDEELESNTEAEDVEGGPRSRPVSRLGRELHRPSAHDVLAARQGSRISSSSQSRPHSVVRGAAGTPSMRPRSSLYLERTPASRHGSIFSHSGVRPSLLFQDVRQTPRPNDSIDALAPIIEGHRLSDPELGIADVEPTPSLASQLPISVIVQYGLLGLHSTTHDQLFLSYLVSDYNNCGLNLNAGHFAQLVALMCFAQIIFQFYLYPNIGPPRGSLSHLAMFRIGSLLFIPAYLTVTLYRPFASEEDDGNVFLMTALAISTAVRYCGSTFAYTSAAILLNYMTPPHAVGYANGVAQSIVSLARCFGPIIGGYLWAATTRDGRSEYYLGFVACAAIAAAAIAHSFTIR</sequence>
<feature type="transmembrane region" description="Helical" evidence="7">
    <location>
        <begin position="177"/>
        <end position="195"/>
    </location>
</feature>
<feature type="transmembrane region" description="Helical" evidence="7">
    <location>
        <begin position="277"/>
        <end position="301"/>
    </location>
</feature>
<feature type="compositionally biased region" description="Basic and acidic residues" evidence="6">
    <location>
        <begin position="503"/>
        <end position="512"/>
    </location>
</feature>
<dbReference type="InterPro" id="IPR001958">
    <property type="entry name" value="Tet-R_TetA/multi-R_MdtG-like"/>
</dbReference>
<dbReference type="GO" id="GO:0016020">
    <property type="term" value="C:membrane"/>
    <property type="evidence" value="ECO:0007669"/>
    <property type="project" value="UniProtKB-SubCell"/>
</dbReference>
<feature type="transmembrane region" description="Helical" evidence="7">
    <location>
        <begin position="207"/>
        <end position="226"/>
    </location>
</feature>
<feature type="compositionally biased region" description="Low complexity" evidence="6">
    <location>
        <begin position="519"/>
        <end position="537"/>
    </location>
</feature>